<sequence length="284" mass="32859">MVPFEMGSVSEFLIGLDKQLRDIDILEKSPDTLMGIWVLIKSILAWLSKLDTPDTGSTPFSKHICSTYDRICRMIFHVKRSGFAQNGITIRQPFLEIEKCLTGSRSRYFHSLWRSTYRASNEEPTSDFTVLCDDTEEAFPPSSLSSDLFLLNFTDLKLDSYFSDVARSGNLYLSAEEVYASEFENLRVLLPELEDVHDSIREAKRKSLVIACIQNLQRTHSCSGWINENRPNGPRADRDERPTCGILEWCEAILKTFPQYYFYDRERQKVEDIIKNHQHSFAEE</sequence>
<comment type="caution">
    <text evidence="1">The sequence shown here is derived from an EMBL/GenBank/DDBJ whole genome shotgun (WGS) entry which is preliminary data.</text>
</comment>
<organism evidence="1 2">
    <name type="scientific">Gymnopilus junonius</name>
    <name type="common">Spectacular rustgill mushroom</name>
    <name type="synonym">Gymnopilus spectabilis subsp. junonius</name>
    <dbReference type="NCBI Taxonomy" id="109634"/>
    <lineage>
        <taxon>Eukaryota</taxon>
        <taxon>Fungi</taxon>
        <taxon>Dikarya</taxon>
        <taxon>Basidiomycota</taxon>
        <taxon>Agaricomycotina</taxon>
        <taxon>Agaricomycetes</taxon>
        <taxon>Agaricomycetidae</taxon>
        <taxon>Agaricales</taxon>
        <taxon>Agaricineae</taxon>
        <taxon>Hymenogastraceae</taxon>
        <taxon>Gymnopilus</taxon>
    </lineage>
</organism>
<gene>
    <name evidence="1" type="ORF">CPB84DRAFT_984562</name>
</gene>
<evidence type="ECO:0000313" key="2">
    <source>
        <dbReference type="Proteomes" id="UP000724874"/>
    </source>
</evidence>
<accession>A0A9P5NQC9</accession>
<dbReference type="EMBL" id="JADNYJ010000043">
    <property type="protein sequence ID" value="KAF8901190.1"/>
    <property type="molecule type" value="Genomic_DNA"/>
</dbReference>
<keyword evidence="2" id="KW-1185">Reference proteome</keyword>
<reference evidence="1" key="1">
    <citation type="submission" date="2020-11" db="EMBL/GenBank/DDBJ databases">
        <authorList>
            <consortium name="DOE Joint Genome Institute"/>
            <person name="Ahrendt S."/>
            <person name="Riley R."/>
            <person name="Andreopoulos W."/>
            <person name="LaButti K."/>
            <person name="Pangilinan J."/>
            <person name="Ruiz-duenas F.J."/>
            <person name="Barrasa J.M."/>
            <person name="Sanchez-Garcia M."/>
            <person name="Camarero S."/>
            <person name="Miyauchi S."/>
            <person name="Serrano A."/>
            <person name="Linde D."/>
            <person name="Babiker R."/>
            <person name="Drula E."/>
            <person name="Ayuso-Fernandez I."/>
            <person name="Pacheco R."/>
            <person name="Padilla G."/>
            <person name="Ferreira P."/>
            <person name="Barriuso J."/>
            <person name="Kellner H."/>
            <person name="Castanera R."/>
            <person name="Alfaro M."/>
            <person name="Ramirez L."/>
            <person name="Pisabarro A.G."/>
            <person name="Kuo A."/>
            <person name="Tritt A."/>
            <person name="Lipzen A."/>
            <person name="He G."/>
            <person name="Yan M."/>
            <person name="Ng V."/>
            <person name="Cullen D."/>
            <person name="Martin F."/>
            <person name="Rosso M.-N."/>
            <person name="Henrissat B."/>
            <person name="Hibbett D."/>
            <person name="Martinez A.T."/>
            <person name="Grigoriev I.V."/>
        </authorList>
    </citation>
    <scope>NUCLEOTIDE SEQUENCE</scope>
    <source>
        <strain evidence="1">AH 44721</strain>
    </source>
</reference>
<evidence type="ECO:0000313" key="1">
    <source>
        <dbReference type="EMBL" id="KAF8901190.1"/>
    </source>
</evidence>
<proteinExistence type="predicted"/>
<dbReference type="AlphaFoldDB" id="A0A9P5NQC9"/>
<name>A0A9P5NQC9_GYMJU</name>
<dbReference type="Proteomes" id="UP000724874">
    <property type="component" value="Unassembled WGS sequence"/>
</dbReference>
<protein>
    <submittedName>
        <fullName evidence="1">Uncharacterized protein</fullName>
    </submittedName>
</protein>